<feature type="compositionally biased region" description="Low complexity" evidence="2">
    <location>
        <begin position="21"/>
        <end position="40"/>
    </location>
</feature>
<reference evidence="6" key="1">
    <citation type="submission" date="2015-10" db="EMBL/GenBank/DDBJ databases">
        <title>Draft Genome Sequences of 11 Lactococcus lactis subspecies cremoris strains.</title>
        <authorList>
            <person name="Wels M."/>
            <person name="Backus L."/>
            <person name="Boekhorst J."/>
            <person name="Dijkstra A."/>
            <person name="Beerthuizen M."/>
            <person name="Kelly W."/>
            <person name="Siezen R."/>
            <person name="Bachmann H."/>
            <person name="Van Hijum S."/>
        </authorList>
    </citation>
    <scope>NUCLEOTIDE SEQUENCE [LARGE SCALE GENOMIC DNA]</scope>
    <source>
        <strain evidence="6">LMG9449</strain>
    </source>
</reference>
<gene>
    <name evidence="5" type="ORF">LMG9449_0706</name>
</gene>
<dbReference type="AlphaFoldDB" id="A0A0V8E0Z5"/>
<dbReference type="Proteomes" id="UP000053612">
    <property type="component" value="Unassembled WGS sequence"/>
</dbReference>
<feature type="signal peptide" evidence="3">
    <location>
        <begin position="1"/>
        <end position="21"/>
    </location>
</feature>
<evidence type="ECO:0000259" key="4">
    <source>
        <dbReference type="Pfam" id="PF16729"/>
    </source>
</evidence>
<feature type="domain" description="DUF5067" evidence="4">
    <location>
        <begin position="40"/>
        <end position="163"/>
    </location>
</feature>
<evidence type="ECO:0000313" key="6">
    <source>
        <dbReference type="Proteomes" id="UP000053612"/>
    </source>
</evidence>
<sequence>MKKIALLGVTALAIVSLTACSSGNSSATKSSGKATTSTSSSKKETAKTTAKWDDATKTFTSKDGVLKIDSVEKTTDYDSKPSIKVNFTLTNKKDKAENVQMLVQSMMNVQQKTANTTNDLEYAILMDDSENHLQDNLNPNGTISGNYSYVLDTETDPIQIHFMENMFSEPVATYEVSL</sequence>
<dbReference type="RefSeq" id="WP_058224704.1">
    <property type="nucleotide sequence ID" value="NZ_LKLS01000087.1"/>
</dbReference>
<feature type="region of interest" description="Disordered" evidence="2">
    <location>
        <begin position="21"/>
        <end position="51"/>
    </location>
</feature>
<dbReference type="Pfam" id="PF16729">
    <property type="entry name" value="DUF5067"/>
    <property type="match status" value="1"/>
</dbReference>
<evidence type="ECO:0000256" key="2">
    <source>
        <dbReference type="SAM" id="MobiDB-lite"/>
    </source>
</evidence>
<dbReference type="InterPro" id="IPR031989">
    <property type="entry name" value="DUF5067"/>
</dbReference>
<dbReference type="InterPro" id="IPR029050">
    <property type="entry name" value="Immunoprotect_excell_Ig-like"/>
</dbReference>
<feature type="compositionally biased region" description="Basic and acidic residues" evidence="2">
    <location>
        <begin position="41"/>
        <end position="51"/>
    </location>
</feature>
<dbReference type="Gene3D" id="2.60.40.1240">
    <property type="match status" value="1"/>
</dbReference>
<dbReference type="PATRIC" id="fig|1360.109.peg.2006"/>
<organism evidence="5 6">
    <name type="scientific">Lactococcus lactis subsp. lactis</name>
    <name type="common">Streptococcus lactis</name>
    <dbReference type="NCBI Taxonomy" id="1360"/>
    <lineage>
        <taxon>Bacteria</taxon>
        <taxon>Bacillati</taxon>
        <taxon>Bacillota</taxon>
        <taxon>Bacilli</taxon>
        <taxon>Lactobacillales</taxon>
        <taxon>Streptococcaceae</taxon>
        <taxon>Lactococcus</taxon>
    </lineage>
</organism>
<comment type="caution">
    <text evidence="5">The sequence shown here is derived from an EMBL/GenBank/DDBJ whole genome shotgun (WGS) entry which is preliminary data.</text>
</comment>
<evidence type="ECO:0000256" key="1">
    <source>
        <dbReference type="ARBA" id="ARBA00022729"/>
    </source>
</evidence>
<evidence type="ECO:0000256" key="3">
    <source>
        <dbReference type="SAM" id="SignalP"/>
    </source>
</evidence>
<dbReference type="EMBL" id="LKLS01000087">
    <property type="protein sequence ID" value="KSU19475.1"/>
    <property type="molecule type" value="Genomic_DNA"/>
</dbReference>
<evidence type="ECO:0000313" key="5">
    <source>
        <dbReference type="EMBL" id="KSU19475.1"/>
    </source>
</evidence>
<keyword evidence="1 3" id="KW-0732">Signal</keyword>
<proteinExistence type="predicted"/>
<protein>
    <recommendedName>
        <fullName evidence="4">DUF5067 domain-containing protein</fullName>
    </recommendedName>
</protein>
<accession>A0A0V8E0Z5</accession>
<name>A0A0V8E0Z5_LACLL</name>
<dbReference type="PROSITE" id="PS51257">
    <property type="entry name" value="PROKAR_LIPOPROTEIN"/>
    <property type="match status" value="1"/>
</dbReference>
<feature type="chain" id="PRO_5038704008" description="DUF5067 domain-containing protein" evidence="3">
    <location>
        <begin position="22"/>
        <end position="178"/>
    </location>
</feature>